<comment type="caution">
    <text evidence="2">The sequence shown here is derived from an EMBL/GenBank/DDBJ whole genome shotgun (WGS) entry which is preliminary data.</text>
</comment>
<evidence type="ECO:0000313" key="3">
    <source>
        <dbReference type="Proteomes" id="UP000789405"/>
    </source>
</evidence>
<keyword evidence="1" id="KW-0472">Membrane</keyword>
<dbReference type="EMBL" id="CAJVPY010007465">
    <property type="protein sequence ID" value="CAG8680930.1"/>
    <property type="molecule type" value="Genomic_DNA"/>
</dbReference>
<sequence length="117" mass="13559">MKIQRTSNIQTFLIKFTKQFIFVIIIIIWLFQFTSNVNVRNDDNKISYNESIAAPPLLLNGRERPKQGYVVRFNRLEKSCGNIKNIMIENCLKYLDENEDDYMISFPATAGVSPPPP</sequence>
<dbReference type="AlphaFoldDB" id="A0A9N9EQ99"/>
<evidence type="ECO:0000313" key="2">
    <source>
        <dbReference type="EMBL" id="CAG8680930.1"/>
    </source>
</evidence>
<feature type="non-terminal residue" evidence="2">
    <location>
        <position position="117"/>
    </location>
</feature>
<reference evidence="2" key="1">
    <citation type="submission" date="2021-06" db="EMBL/GenBank/DDBJ databases">
        <authorList>
            <person name="Kallberg Y."/>
            <person name="Tangrot J."/>
            <person name="Rosling A."/>
        </authorList>
    </citation>
    <scope>NUCLEOTIDE SEQUENCE</scope>
    <source>
        <strain evidence="2">MA453B</strain>
    </source>
</reference>
<name>A0A9N9EQ99_9GLOM</name>
<feature type="transmembrane region" description="Helical" evidence="1">
    <location>
        <begin position="12"/>
        <end position="31"/>
    </location>
</feature>
<keyword evidence="1" id="KW-0812">Transmembrane</keyword>
<accession>A0A9N9EQ99</accession>
<keyword evidence="1" id="KW-1133">Transmembrane helix</keyword>
<gene>
    <name evidence="2" type="ORF">DERYTH_LOCUS11801</name>
</gene>
<evidence type="ECO:0000256" key="1">
    <source>
        <dbReference type="SAM" id="Phobius"/>
    </source>
</evidence>
<organism evidence="2 3">
    <name type="scientific">Dentiscutata erythropus</name>
    <dbReference type="NCBI Taxonomy" id="1348616"/>
    <lineage>
        <taxon>Eukaryota</taxon>
        <taxon>Fungi</taxon>
        <taxon>Fungi incertae sedis</taxon>
        <taxon>Mucoromycota</taxon>
        <taxon>Glomeromycotina</taxon>
        <taxon>Glomeromycetes</taxon>
        <taxon>Diversisporales</taxon>
        <taxon>Gigasporaceae</taxon>
        <taxon>Dentiscutata</taxon>
    </lineage>
</organism>
<dbReference type="Proteomes" id="UP000789405">
    <property type="component" value="Unassembled WGS sequence"/>
</dbReference>
<keyword evidence="3" id="KW-1185">Reference proteome</keyword>
<protein>
    <submittedName>
        <fullName evidence="2">5147_t:CDS:1</fullName>
    </submittedName>
</protein>
<proteinExistence type="predicted"/>